<evidence type="ECO:0000313" key="2">
    <source>
        <dbReference type="Proteomes" id="UP000266723"/>
    </source>
</evidence>
<reference evidence="1 2" key="1">
    <citation type="journal article" date="2020" name="BMC Genomics">
        <title>Intraspecific diversification of the crop wild relative Brassica cretica Lam. using demographic model selection.</title>
        <authorList>
            <person name="Kioukis A."/>
            <person name="Michalopoulou V.A."/>
            <person name="Briers L."/>
            <person name="Pirintsos S."/>
            <person name="Studholme D.J."/>
            <person name="Pavlidis P."/>
            <person name="Sarris P.F."/>
        </authorList>
    </citation>
    <scope>NUCLEOTIDE SEQUENCE [LARGE SCALE GENOMIC DNA]</scope>
    <source>
        <strain evidence="2">cv. PFS-1207/04</strain>
    </source>
</reference>
<evidence type="ECO:0000313" key="1">
    <source>
        <dbReference type="EMBL" id="KAF3550698.1"/>
    </source>
</evidence>
<sequence>MALLRDSHPLRGDEIGDYLSLRCSSTRSRRLSPWLSSVILTLSVGLLDGPLRWAHSLSLSYGLNLDVMKTTADSNASSFY</sequence>
<dbReference type="EMBL" id="QGKV02000832">
    <property type="protein sequence ID" value="KAF3550698.1"/>
    <property type="molecule type" value="Genomic_DNA"/>
</dbReference>
<protein>
    <submittedName>
        <fullName evidence="1">Uncharacterized protein</fullName>
    </submittedName>
</protein>
<name>A0ABQ7CHA0_BRACR</name>
<keyword evidence="2" id="KW-1185">Reference proteome</keyword>
<comment type="caution">
    <text evidence="1">The sequence shown here is derived from an EMBL/GenBank/DDBJ whole genome shotgun (WGS) entry which is preliminary data.</text>
</comment>
<dbReference type="Proteomes" id="UP000266723">
    <property type="component" value="Unassembled WGS sequence"/>
</dbReference>
<gene>
    <name evidence="1" type="ORF">DY000_02003979</name>
</gene>
<proteinExistence type="predicted"/>
<organism evidence="1 2">
    <name type="scientific">Brassica cretica</name>
    <name type="common">Mustard</name>
    <dbReference type="NCBI Taxonomy" id="69181"/>
    <lineage>
        <taxon>Eukaryota</taxon>
        <taxon>Viridiplantae</taxon>
        <taxon>Streptophyta</taxon>
        <taxon>Embryophyta</taxon>
        <taxon>Tracheophyta</taxon>
        <taxon>Spermatophyta</taxon>
        <taxon>Magnoliopsida</taxon>
        <taxon>eudicotyledons</taxon>
        <taxon>Gunneridae</taxon>
        <taxon>Pentapetalae</taxon>
        <taxon>rosids</taxon>
        <taxon>malvids</taxon>
        <taxon>Brassicales</taxon>
        <taxon>Brassicaceae</taxon>
        <taxon>Brassiceae</taxon>
        <taxon>Brassica</taxon>
    </lineage>
</organism>
<accession>A0ABQ7CHA0</accession>